<dbReference type="InterPro" id="IPR014710">
    <property type="entry name" value="RmlC-like_jellyroll"/>
</dbReference>
<dbReference type="Gene3D" id="2.60.120.10">
    <property type="entry name" value="Jelly Rolls"/>
    <property type="match status" value="1"/>
</dbReference>
<dbReference type="SUPFAM" id="SSF51182">
    <property type="entry name" value="RmlC-like cupins"/>
    <property type="match status" value="1"/>
</dbReference>
<dbReference type="AlphaFoldDB" id="A0A371P957"/>
<evidence type="ECO:0000313" key="3">
    <source>
        <dbReference type="Proteomes" id="UP000265581"/>
    </source>
</evidence>
<dbReference type="Proteomes" id="UP000265581">
    <property type="component" value="Unassembled WGS sequence"/>
</dbReference>
<dbReference type="EMBL" id="QUBR01000001">
    <property type="protein sequence ID" value="REK72471.1"/>
    <property type="molecule type" value="Genomic_DNA"/>
</dbReference>
<evidence type="ECO:0000313" key="2">
    <source>
        <dbReference type="EMBL" id="REK72471.1"/>
    </source>
</evidence>
<dbReference type="InterPro" id="IPR008579">
    <property type="entry name" value="UGlyAH_Cupin_dom"/>
</dbReference>
<dbReference type="InterPro" id="IPR011051">
    <property type="entry name" value="RmlC_Cupin_sf"/>
</dbReference>
<keyword evidence="3" id="KW-1185">Reference proteome</keyword>
<name>A0A371P957_9ACTN</name>
<gene>
    <name evidence="2" type="ORF">DX116_02260</name>
</gene>
<protein>
    <submittedName>
        <fullName evidence="2">DUF861 domain-containing protein</fullName>
    </submittedName>
</protein>
<comment type="caution">
    <text evidence="2">The sequence shown here is derived from an EMBL/GenBank/DDBJ whole genome shotgun (WGS) entry which is preliminary data.</text>
</comment>
<accession>A0A371P957</accession>
<reference evidence="2 3" key="1">
    <citation type="submission" date="2018-08" db="EMBL/GenBank/DDBJ databases">
        <title>Aeromicrobium sp. M2KJ-4, whole genome shotgun sequence.</title>
        <authorList>
            <person name="Tuo L."/>
        </authorList>
    </citation>
    <scope>NUCLEOTIDE SEQUENCE [LARGE SCALE GENOMIC DNA]</scope>
    <source>
        <strain evidence="2 3">M2KJ-4</strain>
    </source>
</reference>
<sequence length="126" mass="13355">MTTTELAADRLLVQDASAAPVEHAPVDAADVLGGRPTMGALPLADDAGVELGIWEITSGVVTDVEVDEVFVVLSGRGRVEFEDGSSIALAAGTVARLRAGDRTHWIVYETLRKIYVLLPDHEEATS</sequence>
<dbReference type="RefSeq" id="WP_119702585.1">
    <property type="nucleotide sequence ID" value="NZ_JBHSOI010000001.1"/>
</dbReference>
<feature type="domain" description="(S)-ureidoglycine aminohydrolase cupin" evidence="1">
    <location>
        <begin position="45"/>
        <end position="115"/>
    </location>
</feature>
<dbReference type="OrthoDB" id="9799053at2"/>
<evidence type="ECO:0000259" key="1">
    <source>
        <dbReference type="Pfam" id="PF05899"/>
    </source>
</evidence>
<organism evidence="2 3">
    <name type="scientific">Aeromicrobium endophyticum</name>
    <dbReference type="NCBI Taxonomy" id="2292704"/>
    <lineage>
        <taxon>Bacteria</taxon>
        <taxon>Bacillati</taxon>
        <taxon>Actinomycetota</taxon>
        <taxon>Actinomycetes</taxon>
        <taxon>Propionibacteriales</taxon>
        <taxon>Nocardioidaceae</taxon>
        <taxon>Aeromicrobium</taxon>
    </lineage>
</organism>
<dbReference type="PANTHER" id="PTHR40943">
    <property type="entry name" value="CYTOPLASMIC PROTEIN-RELATED"/>
    <property type="match status" value="1"/>
</dbReference>
<dbReference type="PANTHER" id="PTHR40943:SF1">
    <property type="entry name" value="CYTOPLASMIC PROTEIN"/>
    <property type="match status" value="1"/>
</dbReference>
<proteinExistence type="predicted"/>
<dbReference type="Pfam" id="PF05899">
    <property type="entry name" value="Cupin_3"/>
    <property type="match status" value="1"/>
</dbReference>